<keyword evidence="3 5" id="KW-0906">Nuclear pore complex</keyword>
<dbReference type="InParanoid" id="A0A7R8V1K3"/>
<dbReference type="AlphaFoldDB" id="A0A7R8V1K3"/>
<dbReference type="GO" id="GO:0006606">
    <property type="term" value="P:protein import into nucleus"/>
    <property type="evidence" value="ECO:0007669"/>
    <property type="project" value="TreeGrafter"/>
</dbReference>
<evidence type="ECO:0000256" key="2">
    <source>
        <dbReference type="ARBA" id="ARBA00010186"/>
    </source>
</evidence>
<dbReference type="GO" id="GO:0016973">
    <property type="term" value="P:poly(A)+ mRNA export from nucleus"/>
    <property type="evidence" value="ECO:0007669"/>
    <property type="project" value="TreeGrafter"/>
</dbReference>
<dbReference type="FunCoup" id="A0A7R8V1K3">
    <property type="interactions" value="2412"/>
</dbReference>
<name>A0A7R8V1K3_HERIL</name>
<reference evidence="6 7" key="1">
    <citation type="submission" date="2020-11" db="EMBL/GenBank/DDBJ databases">
        <authorList>
            <person name="Wallbank WR R."/>
            <person name="Pardo Diaz C."/>
            <person name="Kozak K."/>
            <person name="Martin S."/>
            <person name="Jiggins C."/>
            <person name="Moest M."/>
            <person name="Warren A I."/>
            <person name="Generalovic N T."/>
            <person name="Byers J.R.P. K."/>
            <person name="Montejo-Kovacevich G."/>
            <person name="Yen C E."/>
        </authorList>
    </citation>
    <scope>NUCLEOTIDE SEQUENCE [LARGE SCALE GENOMIC DNA]</scope>
</reference>
<evidence type="ECO:0000256" key="1">
    <source>
        <dbReference type="ARBA" id="ARBA00004567"/>
    </source>
</evidence>
<keyword evidence="5" id="KW-0813">Transport</keyword>
<evidence type="ECO:0000313" key="6">
    <source>
        <dbReference type="EMBL" id="CAD7091171.1"/>
    </source>
</evidence>
<keyword evidence="5" id="KW-0811">Translocation</keyword>
<evidence type="ECO:0000313" key="7">
    <source>
        <dbReference type="Proteomes" id="UP000594454"/>
    </source>
</evidence>
<dbReference type="GO" id="GO:0017056">
    <property type="term" value="F:structural constituent of nuclear pore"/>
    <property type="evidence" value="ECO:0007669"/>
    <property type="project" value="InterPro"/>
</dbReference>
<sequence length="811" mass="93487">MDFNSLLQQAQKLTNETQHLEELPHVERTLPQVLQATQELHSRVTQTGAQDIQAHILLGSKGIDLPKISQKLETLSTRRTFEPLDPITDTDIQSFLKNEKENAILSVIEEVHKNSYESAQKQKWEHIFADWRQEKIKLLNALVGPSQNWIDIRKMPEQTILNETTLGGKSCLNRMEMAYATEVYEYNKLVIEGALRPSLVQRFSKVAETFNDPKVSEMWEMMKYMVNIPPMSKNRDPIQTRCQMTEFVDQAKKYLENRYKVYMSTVISEHLREAQRGGIPSTFNLVSSFVGLKFSQSGCLGLQDGNIEGKPLWPMVYYCLRCGDIQSALRCVEMAGSGHEDFAQVLEDKLKKPSQKINAKLEVQLKMQYKRQIKNATDPYKKAVYCIIACCDNNEQHPEVAKTSDDFLWIQLSLIRTERTDGSEILTYSDLQTMILEQYGEKHFNASEQPHLYFQVLVLTGQFEAAIEFLSRFERYRTHAVHIALALNEMFLIGGPRNVQEPLLSFDIEDPVPMRRLNIARLVMLYVKKFEITDPAEALQYFYFLRNMRDPEGRNLFLVCVTDLAMECRDYDLLFGKLQPNGIRSRGLFDQFEGVDIDTKIAATMVASEQVKRGMFEDAITLYNLAGEHGQSLRYMSILLSQVVHQPSKKGSLRERLQIMSYEFLERNKGEELNCDSQVLSTFTLLRTLLEFFDYYHEKKYQLALDALEKTKLVPLNMYDLETCINNFKRLGGEICKVYPDVLLATMDILYSQYRSIKGKDGLSFSDDGKETQLGYLREKAKALTNMAAAVPYRMPGDTNSRLVQMEILMH</sequence>
<comment type="similarity">
    <text evidence="2 5">Belongs to the nucleoporin interacting component (NIC) family.</text>
</comment>
<dbReference type="Proteomes" id="UP000594454">
    <property type="component" value="Chromosome 5"/>
</dbReference>
<dbReference type="PANTHER" id="PTHR11225:SF4">
    <property type="entry name" value="NUCLEAR PORE COMPLEX PROTEIN NUP93"/>
    <property type="match status" value="1"/>
</dbReference>
<evidence type="ECO:0000256" key="3">
    <source>
        <dbReference type="ARBA" id="ARBA00023132"/>
    </source>
</evidence>
<keyword evidence="4 5" id="KW-0539">Nucleus</keyword>
<dbReference type="EMBL" id="LR899013">
    <property type="protein sequence ID" value="CAD7091171.1"/>
    <property type="molecule type" value="Genomic_DNA"/>
</dbReference>
<organism evidence="6 7">
    <name type="scientific">Hermetia illucens</name>
    <name type="common">Black soldier fly</name>
    <dbReference type="NCBI Taxonomy" id="343691"/>
    <lineage>
        <taxon>Eukaryota</taxon>
        <taxon>Metazoa</taxon>
        <taxon>Ecdysozoa</taxon>
        <taxon>Arthropoda</taxon>
        <taxon>Hexapoda</taxon>
        <taxon>Insecta</taxon>
        <taxon>Pterygota</taxon>
        <taxon>Neoptera</taxon>
        <taxon>Endopterygota</taxon>
        <taxon>Diptera</taxon>
        <taxon>Brachycera</taxon>
        <taxon>Stratiomyomorpha</taxon>
        <taxon>Stratiomyidae</taxon>
        <taxon>Hermetiinae</taxon>
        <taxon>Hermetia</taxon>
    </lineage>
</organism>
<dbReference type="PANTHER" id="PTHR11225">
    <property type="entry name" value="NUCLEAR PORE COMPLEX PROTEIN NUP93 NUCLEOPORIN NUP93 DEAD EYE PROTEIN"/>
    <property type="match status" value="1"/>
</dbReference>
<keyword evidence="7" id="KW-1185">Reference proteome</keyword>
<keyword evidence="5" id="KW-0509">mRNA transport</keyword>
<dbReference type="InterPro" id="IPR007231">
    <property type="entry name" value="Nucleoporin_int_Nup93/Nic96"/>
</dbReference>
<evidence type="ECO:0000256" key="4">
    <source>
        <dbReference type="ARBA" id="ARBA00023242"/>
    </source>
</evidence>
<keyword evidence="5" id="KW-0472">Membrane</keyword>
<accession>A0A7R8V1K3</accession>
<dbReference type="Pfam" id="PF04097">
    <property type="entry name" value="Nic96"/>
    <property type="match status" value="1"/>
</dbReference>
<dbReference type="OMA" id="LLMCGQF"/>
<comment type="subcellular location">
    <subcellularLocation>
        <location evidence="1 5">Nucleus</location>
        <location evidence="1 5">Nuclear pore complex</location>
    </subcellularLocation>
</comment>
<evidence type="ECO:0000256" key="5">
    <source>
        <dbReference type="RuleBase" id="RU364035"/>
    </source>
</evidence>
<keyword evidence="5" id="KW-0653">Protein transport</keyword>
<gene>
    <name evidence="6" type="ORF">HERILL_LOCUS13599</name>
</gene>
<dbReference type="OrthoDB" id="1918363at2759"/>
<protein>
    <recommendedName>
        <fullName evidence="5">Nuclear pore protein</fullName>
    </recommendedName>
</protein>
<dbReference type="GO" id="GO:0005643">
    <property type="term" value="C:nuclear pore"/>
    <property type="evidence" value="ECO:0007669"/>
    <property type="project" value="UniProtKB-SubCell"/>
</dbReference>
<proteinExistence type="inferred from homology"/>